<gene>
    <name evidence="1" type="ORF">BN77_p10604</name>
</gene>
<proteinExistence type="predicted"/>
<reference evidence="1 2" key="1">
    <citation type="journal article" date="2013" name="Genome Announc.">
        <title>Draft Genome Sequence of Rhizobium mesoamericanum STM3625, a Nitrogen-Fixing Symbiont of Mimosa pudica Isolated in French Guiana (South America).</title>
        <authorList>
            <person name="Moulin L."/>
            <person name="Mornico D."/>
            <person name="Melkonian R."/>
            <person name="Klonowska A."/>
        </authorList>
    </citation>
    <scope>NUCLEOTIDE SEQUENCE [LARGE SCALE GENOMIC DNA]</scope>
    <source>
        <strain evidence="1 2">STM3625</strain>
    </source>
</reference>
<dbReference type="AlphaFoldDB" id="K0Q499"/>
<dbReference type="Proteomes" id="UP000009319">
    <property type="component" value="Unassembled WGS sequence"/>
</dbReference>
<dbReference type="EMBL" id="CANI01000043">
    <property type="protein sequence ID" value="CCM79342.1"/>
    <property type="molecule type" value="Genomic_DNA"/>
</dbReference>
<evidence type="ECO:0000313" key="2">
    <source>
        <dbReference type="Proteomes" id="UP000009319"/>
    </source>
</evidence>
<dbReference type="HOGENOM" id="CLU_3084055_0_0_5"/>
<sequence length="52" mass="5722">MFDCSALENDRWQTVAAINIGAPAAHAPGADMPSRYLPLLKETQKALRLVLR</sequence>
<evidence type="ECO:0000313" key="1">
    <source>
        <dbReference type="EMBL" id="CCM79342.1"/>
    </source>
</evidence>
<dbReference type="eggNOG" id="COG1414">
    <property type="taxonomic scope" value="Bacteria"/>
</dbReference>
<organism evidence="1 2">
    <name type="scientific">Rhizobium mesoamericanum STM3625</name>
    <dbReference type="NCBI Taxonomy" id="1211777"/>
    <lineage>
        <taxon>Bacteria</taxon>
        <taxon>Pseudomonadati</taxon>
        <taxon>Pseudomonadota</taxon>
        <taxon>Alphaproteobacteria</taxon>
        <taxon>Hyphomicrobiales</taxon>
        <taxon>Rhizobiaceae</taxon>
        <taxon>Rhizobium/Agrobacterium group</taxon>
        <taxon>Rhizobium</taxon>
    </lineage>
</organism>
<dbReference type="STRING" id="1211777.BN77_p10604"/>
<comment type="caution">
    <text evidence="1">The sequence shown here is derived from an EMBL/GenBank/DDBJ whole genome shotgun (WGS) entry which is preliminary data.</text>
</comment>
<protein>
    <submittedName>
        <fullName evidence="1">Uncharacterized protein</fullName>
    </submittedName>
</protein>
<name>K0Q499_9HYPH</name>
<accession>K0Q499</accession>
<keyword evidence="2" id="KW-1185">Reference proteome</keyword>